<reference evidence="1 2" key="1">
    <citation type="submission" date="2014-12" db="EMBL/GenBank/DDBJ databases">
        <title>Genome sequence of Flavobacterium anhuiense RCM74.</title>
        <authorList>
            <person name="Kim J.F."/>
            <person name="Song J.Y."/>
            <person name="Kwak M.-J."/>
            <person name="Lee S.-W."/>
        </authorList>
    </citation>
    <scope>NUCLEOTIDE SEQUENCE [LARGE SCALE GENOMIC DNA]</scope>
    <source>
        <strain evidence="1 2">RCM74</strain>
    </source>
</reference>
<gene>
    <name evidence="1" type="ORF">NU08_1217</name>
</gene>
<evidence type="ECO:0000313" key="1">
    <source>
        <dbReference type="EMBL" id="RYJ39548.1"/>
    </source>
</evidence>
<sequence length="41" mass="5033">MIFLFFEYKFKKKTLYIKKNSLVSSLKNKIIILEKIHLPFK</sequence>
<accession>A0A444W1L2</accession>
<name>A0A444W1L2_9FLAO</name>
<dbReference type="AlphaFoldDB" id="A0A444W1L2"/>
<proteinExistence type="predicted"/>
<dbReference type="EMBL" id="JUIV01000003">
    <property type="protein sequence ID" value="RYJ39548.1"/>
    <property type="molecule type" value="Genomic_DNA"/>
</dbReference>
<protein>
    <submittedName>
        <fullName evidence="1">Uncharacterized protein</fullName>
    </submittedName>
</protein>
<evidence type="ECO:0000313" key="2">
    <source>
        <dbReference type="Proteomes" id="UP000290433"/>
    </source>
</evidence>
<dbReference type="Proteomes" id="UP000290433">
    <property type="component" value="Unassembled WGS sequence"/>
</dbReference>
<organism evidence="1 2">
    <name type="scientific">Flavobacterium anhuiense</name>
    <dbReference type="NCBI Taxonomy" id="459526"/>
    <lineage>
        <taxon>Bacteria</taxon>
        <taxon>Pseudomonadati</taxon>
        <taxon>Bacteroidota</taxon>
        <taxon>Flavobacteriia</taxon>
        <taxon>Flavobacteriales</taxon>
        <taxon>Flavobacteriaceae</taxon>
        <taxon>Flavobacterium</taxon>
    </lineage>
</organism>
<comment type="caution">
    <text evidence="1">The sequence shown here is derived from an EMBL/GenBank/DDBJ whole genome shotgun (WGS) entry which is preliminary data.</text>
</comment>